<proteinExistence type="predicted"/>
<dbReference type="InterPro" id="IPR006665">
    <property type="entry name" value="OmpA-like"/>
</dbReference>
<evidence type="ECO:0000256" key="1">
    <source>
        <dbReference type="ARBA" id="ARBA00004442"/>
    </source>
</evidence>
<dbReference type="Gene3D" id="3.30.1330.60">
    <property type="entry name" value="OmpA-like domain"/>
    <property type="match status" value="1"/>
</dbReference>
<evidence type="ECO:0000256" key="4">
    <source>
        <dbReference type="PROSITE-ProRule" id="PRU00473"/>
    </source>
</evidence>
<dbReference type="Proteomes" id="UP001500021">
    <property type="component" value="Unassembled WGS sequence"/>
</dbReference>
<feature type="domain" description="OmpA-like" evidence="6">
    <location>
        <begin position="554"/>
        <end position="679"/>
    </location>
</feature>
<evidence type="ECO:0000256" key="2">
    <source>
        <dbReference type="ARBA" id="ARBA00023136"/>
    </source>
</evidence>
<feature type="region of interest" description="Disordered" evidence="5">
    <location>
        <begin position="646"/>
        <end position="665"/>
    </location>
</feature>
<accession>A0ABP3WES2</accession>
<dbReference type="CDD" id="cd07185">
    <property type="entry name" value="OmpA_C-like"/>
    <property type="match status" value="1"/>
</dbReference>
<reference evidence="8" key="1">
    <citation type="journal article" date="2019" name="Int. J. Syst. Evol. Microbiol.">
        <title>The Global Catalogue of Microorganisms (GCM) 10K type strain sequencing project: providing services to taxonomists for standard genome sequencing and annotation.</title>
        <authorList>
            <consortium name="The Broad Institute Genomics Platform"/>
            <consortium name="The Broad Institute Genome Sequencing Center for Infectious Disease"/>
            <person name="Wu L."/>
            <person name="Ma J."/>
        </authorList>
    </citation>
    <scope>NUCLEOTIDE SEQUENCE [LARGE SCALE GENOMIC DNA]</scope>
    <source>
        <strain evidence="8">JCM 15608</strain>
    </source>
</reference>
<dbReference type="Pfam" id="PF00691">
    <property type="entry name" value="OmpA"/>
    <property type="match status" value="1"/>
</dbReference>
<gene>
    <name evidence="7" type="ORF">GCM10009111_01040</name>
</gene>
<dbReference type="PANTHER" id="PTHR30329">
    <property type="entry name" value="STATOR ELEMENT OF FLAGELLAR MOTOR COMPLEX"/>
    <property type="match status" value="1"/>
</dbReference>
<dbReference type="SUPFAM" id="SSF103088">
    <property type="entry name" value="OmpA-like"/>
    <property type="match status" value="1"/>
</dbReference>
<evidence type="ECO:0000259" key="6">
    <source>
        <dbReference type="PROSITE" id="PS51123"/>
    </source>
</evidence>
<dbReference type="InterPro" id="IPR036737">
    <property type="entry name" value="OmpA-like_sf"/>
</dbReference>
<name>A0ABP3WES2_9GAMM</name>
<keyword evidence="8" id="KW-1185">Reference proteome</keyword>
<dbReference type="InterPro" id="IPR006664">
    <property type="entry name" value="OMP_bac"/>
</dbReference>
<dbReference type="PRINTS" id="PR01021">
    <property type="entry name" value="OMPADOMAIN"/>
</dbReference>
<evidence type="ECO:0000256" key="3">
    <source>
        <dbReference type="ARBA" id="ARBA00023237"/>
    </source>
</evidence>
<comment type="subcellular location">
    <subcellularLocation>
        <location evidence="1">Cell outer membrane</location>
    </subcellularLocation>
</comment>
<dbReference type="RefSeq" id="WP_343813654.1">
    <property type="nucleotide sequence ID" value="NZ_BAAAFA010000001.1"/>
</dbReference>
<organism evidence="7 8">
    <name type="scientific">Colwellia asteriadis</name>
    <dbReference type="NCBI Taxonomy" id="517723"/>
    <lineage>
        <taxon>Bacteria</taxon>
        <taxon>Pseudomonadati</taxon>
        <taxon>Pseudomonadota</taxon>
        <taxon>Gammaproteobacteria</taxon>
        <taxon>Alteromonadales</taxon>
        <taxon>Colwelliaceae</taxon>
        <taxon>Colwellia</taxon>
    </lineage>
</organism>
<comment type="caution">
    <text evidence="7">The sequence shown here is derived from an EMBL/GenBank/DDBJ whole genome shotgun (WGS) entry which is preliminary data.</text>
</comment>
<dbReference type="EMBL" id="BAAAFA010000001">
    <property type="protein sequence ID" value="GAA0810338.1"/>
    <property type="molecule type" value="Genomic_DNA"/>
</dbReference>
<protein>
    <submittedName>
        <fullName evidence="7">OmpA family protein</fullName>
    </submittedName>
</protein>
<evidence type="ECO:0000313" key="8">
    <source>
        <dbReference type="Proteomes" id="UP001500021"/>
    </source>
</evidence>
<keyword evidence="2 4" id="KW-0472">Membrane</keyword>
<dbReference type="InterPro" id="IPR050330">
    <property type="entry name" value="Bact_OuterMem_StrucFunc"/>
</dbReference>
<evidence type="ECO:0000256" key="5">
    <source>
        <dbReference type="SAM" id="MobiDB-lite"/>
    </source>
</evidence>
<dbReference type="PROSITE" id="PS51123">
    <property type="entry name" value="OMPA_2"/>
    <property type="match status" value="1"/>
</dbReference>
<dbReference type="PANTHER" id="PTHR30329:SF21">
    <property type="entry name" value="LIPOPROTEIN YIAD-RELATED"/>
    <property type="match status" value="1"/>
</dbReference>
<keyword evidence="3" id="KW-0998">Cell outer membrane</keyword>
<sequence>MHNMSKGSASPVVYLLTGYFERDLPVSKLTPLINRMVVAEDPETATYNEQKPVLLKSNTAGIISTLDNESLATRQPYHAHKNRPIIIPPLEAVSFLALNNPSGWAKNFIGYLNDYRKLESSGDTQEADKASKVSPPPLPILSLQTVPISNLKAPVSSPESGAALSKQEQDYNDWYEKEISAKNVDEIHAYIMAKTRAIILSINPNIPLLSPDENIVLSTPAGRDIPATFDEETNLAVITGTDKRLAKGLYRIKLRLSAETLEAQQSRWCTKSIQFDGTYYYYELAEMVRFDIKNEAGEFDIINCDPISVEEAIIKQFPRFYSHLISYAKDLKTEHATYDPKNISVKDESGNEIGRAKVSDEPIKMASGYESFCHGWAVAKGRAQLASGLITTDITASASGGNFTTNGKFVLGSKVAKALHTHLNKTADTTIQATLDSVFAMLDGQDAWQKLRETRAAMTTGNWKDALAKNLWRLPANTPEALEKYNNSLAKSIGVPKVAMDAAGNALNIADLATNIAALAQSTVQQIGTNIPNLVQSKQHYKTVAQDYFEHLSEKEIVKEVVINAQFALDDDTVSASYRDTILQQSEAITKALELNPDLKLSISGHTCDLGGNDYNLALSERRANAVKQILMTEAGVAESRIEVQGFGSSKPLPNNNDSNGKDNREQNRRVHIAAYAISQLSVCPSREGMDSLERFRNLTVANDIKVGETTDEMAWKMVNLALGVMAFIPATAPVAAAVAVLQAGASVATSAANLLDETLLDNVCKNYYAEIQRDKRLGQECAANQGMMHELLSEYNKDGETPQSTQWAAQFRLRSEAISGLMGLLLRAQKEGDKSEYYSNLERYKVKEYIENFLLGDSWALPNLPSASIRMDTFWVFLIDGITAQQSNDTDNKALYGFSDNYSLLTKAARKAVVEGPQNALYLRSQFNPYGFYMMTVPTLAREHNYITAEFQNYFPIHTFGTQEKEGSKYLESFANTFEPVFSDYGEASYHHSAIYYQDRISKQWLPIVSNKIKRLTPFTPIRVLVVFNDKVTGIAPITFKVTRCDGKNNELAYKELVRPLVESELLESEKHFAGKFGCVFTPFFQLGPKTYLGTKPMVHEAAFSPFMHDSAVEYYQDDNFSDMRYYISAQVGSSRKVVLPLMGERQGNNDEMMIDSGYMNVLNGLGIKNKYVANEYYVDLDTERDSNESSLLIKDFLTSNSSSFVRPELFSGQKSIRILVRFGGKGKPYLITSKIEREGQSIRLFNSEFAAAQHLGFKVRQHGNDIIIDDFDWNTQVDIMVIATCTKLESDNYTKELIGLNWRSVPCDLTLQQTIGINDIGPTYKSKLYYLGKATRNANKGFKMEPGGGGYKWHDDEYQFDDTSGAKFKEYGEFVELFNNAGSYSEKGKQARALLNWHNKNAEAFAGEEQAFVFAANFSLKYESPKRVSVNGLRPFGEIYTNQLSDIYTDEEDREYNMELSVANFSSDGNSGFKLSDIDSNTDSEGNRGLCLKLTLPNPKGKDLPWGKVLPEAELKELAVELNGDRSTPSQKELYKRLSEEGLTEDEVKQWFVEDATKKKVRPLGAFKE</sequence>
<evidence type="ECO:0000313" key="7">
    <source>
        <dbReference type="EMBL" id="GAA0810338.1"/>
    </source>
</evidence>